<feature type="compositionally biased region" description="Basic and acidic residues" evidence="1">
    <location>
        <begin position="1"/>
        <end position="22"/>
    </location>
</feature>
<reference evidence="2 3" key="1">
    <citation type="journal article" date="2017" name="Int. J. Parasitol.">
        <title>The genome of the protozoan parasite Cystoisospora suis and a reverse vaccinology approach to identify vaccine candidates.</title>
        <authorList>
            <person name="Palmieri N."/>
            <person name="Shrestha A."/>
            <person name="Ruttkowski B."/>
            <person name="Beck T."/>
            <person name="Vogl C."/>
            <person name="Tomley F."/>
            <person name="Blake D.P."/>
            <person name="Joachim A."/>
        </authorList>
    </citation>
    <scope>NUCLEOTIDE SEQUENCE [LARGE SCALE GENOMIC DNA]</scope>
    <source>
        <strain evidence="2 3">Wien I</strain>
    </source>
</reference>
<protein>
    <submittedName>
        <fullName evidence="2">Uncharacterized protein</fullName>
    </submittedName>
</protein>
<dbReference type="AlphaFoldDB" id="A0A2C6KKE5"/>
<evidence type="ECO:0000313" key="3">
    <source>
        <dbReference type="Proteomes" id="UP000221165"/>
    </source>
</evidence>
<comment type="caution">
    <text evidence="2">The sequence shown here is derived from an EMBL/GenBank/DDBJ whole genome shotgun (WGS) entry which is preliminary data.</text>
</comment>
<evidence type="ECO:0000256" key="1">
    <source>
        <dbReference type="SAM" id="MobiDB-lite"/>
    </source>
</evidence>
<name>A0A2C6KKE5_9APIC</name>
<dbReference type="VEuPathDB" id="ToxoDB:CSUI_008147"/>
<accession>A0A2C6KKE5</accession>
<proteinExistence type="predicted"/>
<dbReference type="RefSeq" id="XP_067919738.1">
    <property type="nucleotide sequence ID" value="XM_068068285.1"/>
</dbReference>
<feature type="region of interest" description="Disordered" evidence="1">
    <location>
        <begin position="1"/>
        <end position="25"/>
    </location>
</feature>
<dbReference type="Proteomes" id="UP000221165">
    <property type="component" value="Unassembled WGS sequence"/>
</dbReference>
<sequence>MHAAADEEAARSTKASTMKERLGAPQPYAGKAVRCRLRLSGGTNRLKAYMLRL</sequence>
<dbReference type="GeneID" id="94431496"/>
<organism evidence="2 3">
    <name type="scientific">Cystoisospora suis</name>
    <dbReference type="NCBI Taxonomy" id="483139"/>
    <lineage>
        <taxon>Eukaryota</taxon>
        <taxon>Sar</taxon>
        <taxon>Alveolata</taxon>
        <taxon>Apicomplexa</taxon>
        <taxon>Conoidasida</taxon>
        <taxon>Coccidia</taxon>
        <taxon>Eucoccidiorida</taxon>
        <taxon>Eimeriorina</taxon>
        <taxon>Sarcocystidae</taxon>
        <taxon>Cystoisospora</taxon>
    </lineage>
</organism>
<dbReference type="EMBL" id="MIGC01004484">
    <property type="protein sequence ID" value="PHJ18027.1"/>
    <property type="molecule type" value="Genomic_DNA"/>
</dbReference>
<keyword evidence="3" id="KW-1185">Reference proteome</keyword>
<evidence type="ECO:0000313" key="2">
    <source>
        <dbReference type="EMBL" id="PHJ18027.1"/>
    </source>
</evidence>
<gene>
    <name evidence="2" type="ORF">CSUI_008147</name>
</gene>